<reference evidence="1 2" key="1">
    <citation type="submission" date="2019-11" db="EMBL/GenBank/DDBJ databases">
        <title>FDA dAtabase for Regulatory Grade micrObial Sequences (FDA-ARGOS): Supporting development and validation of Infectious Disease Dx tests.</title>
        <authorList>
            <person name="Turner S."/>
            <person name="Byrd R."/>
            <person name="Tallon L."/>
            <person name="Sadzewicz L."/>
            <person name="Vavikolanu K."/>
            <person name="Mehta A."/>
            <person name="Aluvathingal J."/>
            <person name="Nadendla S."/>
            <person name="Myers T."/>
            <person name="Yan Y."/>
            <person name="Sichtig H."/>
        </authorList>
    </citation>
    <scope>NUCLEOTIDE SEQUENCE [LARGE SCALE GENOMIC DNA]</scope>
    <source>
        <strain evidence="1 2">FDAARGOS_741</strain>
    </source>
</reference>
<dbReference type="AlphaFoldDB" id="A0AAP9HEF1"/>
<dbReference type="Proteomes" id="UP000425411">
    <property type="component" value="Chromosome"/>
</dbReference>
<keyword evidence="2" id="KW-1185">Reference proteome</keyword>
<protein>
    <submittedName>
        <fullName evidence="1">Uncharacterized protein</fullName>
    </submittedName>
</protein>
<sequence length="204" mass="21857">MKVLRKLLSLVIVLALIGGGVTYALTPSVDIKKSEKLENIKSTKTINDLNSEFARNVSYKNSKAVSTAKIDDDLLALILQNSVGKDSQLLEGSFKLVGSGIEAKLPVKLGLWNTQISTKIRVLGANNKVELILEDAKIGKVPIPDFALEKYLKEVLTGTGVSINGNTITIKSLGLPLKVEGIETVGGKITVTASLNNAQLLAYR</sequence>
<accession>A0AAP9HEF1</accession>
<evidence type="ECO:0000313" key="2">
    <source>
        <dbReference type="Proteomes" id="UP000425411"/>
    </source>
</evidence>
<evidence type="ECO:0000313" key="1">
    <source>
        <dbReference type="EMBL" id="QGS09526.1"/>
    </source>
</evidence>
<dbReference type="RefSeq" id="WP_004632168.1">
    <property type="nucleotide sequence ID" value="NZ_CP046314.1"/>
</dbReference>
<proteinExistence type="predicted"/>
<dbReference type="EMBL" id="CP046314">
    <property type="protein sequence ID" value="QGS09526.1"/>
    <property type="molecule type" value="Genomic_DNA"/>
</dbReference>
<gene>
    <name evidence="1" type="ORF">FOC49_06355</name>
</gene>
<organism evidence="1 2">
    <name type="scientific">Gemella morbillorum</name>
    <dbReference type="NCBI Taxonomy" id="29391"/>
    <lineage>
        <taxon>Bacteria</taxon>
        <taxon>Bacillati</taxon>
        <taxon>Bacillota</taxon>
        <taxon>Bacilli</taxon>
        <taxon>Bacillales</taxon>
        <taxon>Gemellaceae</taxon>
        <taxon>Gemella</taxon>
    </lineage>
</organism>
<name>A0AAP9HEF1_9BACL</name>